<feature type="non-terminal residue" evidence="3">
    <location>
        <position position="193"/>
    </location>
</feature>
<dbReference type="EMBL" id="KV424013">
    <property type="protein sequence ID" value="KZT54476.1"/>
    <property type="molecule type" value="Genomic_DNA"/>
</dbReference>
<feature type="transmembrane region" description="Helical" evidence="2">
    <location>
        <begin position="78"/>
        <end position="99"/>
    </location>
</feature>
<protein>
    <submittedName>
        <fullName evidence="3">Uncharacterized protein</fullName>
    </submittedName>
</protein>
<dbReference type="InParanoid" id="A0A165EB80"/>
<evidence type="ECO:0000256" key="1">
    <source>
        <dbReference type="SAM" id="MobiDB-lite"/>
    </source>
</evidence>
<keyword evidence="2" id="KW-0472">Membrane</keyword>
<dbReference type="AlphaFoldDB" id="A0A165EB80"/>
<gene>
    <name evidence="3" type="ORF">CALCODRAFT_499818</name>
</gene>
<sequence>MDIFEKTTAAVLAINTGVQIIITLLLGYRLLKIDDIRSLPPEQRSFRYRIVVAIVESGAIIAICLILNLAFLVNGGNIHWTFNLTIPHFYAITTMAIAVRIRTTSAPQKTVHTFGQGSRRSGLQWPTVNIVRSMRTETGIEMEEPIPSKSGEASLVDPRRSMDDSFEMADRPSQSRSLADPEDGVVIHTEIRS</sequence>
<keyword evidence="4" id="KW-1185">Reference proteome</keyword>
<keyword evidence="2" id="KW-0812">Transmembrane</keyword>
<proteinExistence type="predicted"/>
<organism evidence="3 4">
    <name type="scientific">Calocera cornea HHB12733</name>
    <dbReference type="NCBI Taxonomy" id="1353952"/>
    <lineage>
        <taxon>Eukaryota</taxon>
        <taxon>Fungi</taxon>
        <taxon>Dikarya</taxon>
        <taxon>Basidiomycota</taxon>
        <taxon>Agaricomycotina</taxon>
        <taxon>Dacrymycetes</taxon>
        <taxon>Dacrymycetales</taxon>
        <taxon>Dacrymycetaceae</taxon>
        <taxon>Calocera</taxon>
    </lineage>
</organism>
<evidence type="ECO:0000256" key="2">
    <source>
        <dbReference type="SAM" id="Phobius"/>
    </source>
</evidence>
<keyword evidence="2" id="KW-1133">Transmembrane helix</keyword>
<evidence type="ECO:0000313" key="4">
    <source>
        <dbReference type="Proteomes" id="UP000076842"/>
    </source>
</evidence>
<dbReference type="Proteomes" id="UP000076842">
    <property type="component" value="Unassembled WGS sequence"/>
</dbReference>
<feature type="transmembrane region" description="Helical" evidence="2">
    <location>
        <begin position="12"/>
        <end position="31"/>
    </location>
</feature>
<name>A0A165EB80_9BASI</name>
<evidence type="ECO:0000313" key="3">
    <source>
        <dbReference type="EMBL" id="KZT54476.1"/>
    </source>
</evidence>
<reference evidence="3 4" key="1">
    <citation type="journal article" date="2016" name="Mol. Biol. Evol.">
        <title>Comparative Genomics of Early-Diverging Mushroom-Forming Fungi Provides Insights into the Origins of Lignocellulose Decay Capabilities.</title>
        <authorList>
            <person name="Nagy L.G."/>
            <person name="Riley R."/>
            <person name="Tritt A."/>
            <person name="Adam C."/>
            <person name="Daum C."/>
            <person name="Floudas D."/>
            <person name="Sun H."/>
            <person name="Yadav J.S."/>
            <person name="Pangilinan J."/>
            <person name="Larsson K.H."/>
            <person name="Matsuura K."/>
            <person name="Barry K."/>
            <person name="Labutti K."/>
            <person name="Kuo R."/>
            <person name="Ohm R.A."/>
            <person name="Bhattacharya S.S."/>
            <person name="Shirouzu T."/>
            <person name="Yoshinaga Y."/>
            <person name="Martin F.M."/>
            <person name="Grigoriev I.V."/>
            <person name="Hibbett D.S."/>
        </authorList>
    </citation>
    <scope>NUCLEOTIDE SEQUENCE [LARGE SCALE GENOMIC DNA]</scope>
    <source>
        <strain evidence="3 4">HHB12733</strain>
    </source>
</reference>
<accession>A0A165EB80</accession>
<feature type="transmembrane region" description="Helical" evidence="2">
    <location>
        <begin position="51"/>
        <end position="72"/>
    </location>
</feature>
<feature type="region of interest" description="Disordered" evidence="1">
    <location>
        <begin position="139"/>
        <end position="193"/>
    </location>
</feature>